<proteinExistence type="predicted"/>
<keyword evidence="1 4" id="KW-0808">Transferase</keyword>
<dbReference type="GO" id="GO:0000045">
    <property type="term" value="P:autophagosome assembly"/>
    <property type="evidence" value="ECO:0007669"/>
    <property type="project" value="TreeGrafter"/>
</dbReference>
<protein>
    <submittedName>
        <fullName evidence="4">Phosphatidylinositol 3-kinase</fullName>
        <ecNumber evidence="4">2.7.1.137</ecNumber>
    </submittedName>
</protein>
<gene>
    <name evidence="4" type="ORF">MACJ_000396</name>
</gene>
<dbReference type="GO" id="GO:0016303">
    <property type="term" value="F:1-phosphatidylinositol-3-kinase activity"/>
    <property type="evidence" value="ECO:0007669"/>
    <property type="project" value="UniProtKB-EC"/>
</dbReference>
<evidence type="ECO:0000313" key="4">
    <source>
        <dbReference type="EMBL" id="UKJ87954.2"/>
    </source>
</evidence>
<dbReference type="SUPFAM" id="SSF56112">
    <property type="entry name" value="Protein kinase-like (PK-like)"/>
    <property type="match status" value="1"/>
</dbReference>
<dbReference type="InterPro" id="IPR000403">
    <property type="entry name" value="PI3/4_kinase_cat_dom"/>
</dbReference>
<feature type="domain" description="PI3K/PI4K catalytic" evidence="3">
    <location>
        <begin position="760"/>
        <end position="1006"/>
    </location>
</feature>
<dbReference type="EC" id="2.7.1.137" evidence="4"/>
<dbReference type="GO" id="GO:0034272">
    <property type="term" value="C:phosphatidylinositol 3-kinase complex, class III, type II"/>
    <property type="evidence" value="ECO:0007669"/>
    <property type="project" value="TreeGrafter"/>
</dbReference>
<dbReference type="InterPro" id="IPR015433">
    <property type="entry name" value="PI3/4_kinase"/>
</dbReference>
<evidence type="ECO:0000259" key="3">
    <source>
        <dbReference type="SMART" id="SM00146"/>
    </source>
</evidence>
<name>A0A976QQF7_THEOR</name>
<dbReference type="GO" id="GO:0006897">
    <property type="term" value="P:endocytosis"/>
    <property type="evidence" value="ECO:0007669"/>
    <property type="project" value="TreeGrafter"/>
</dbReference>
<dbReference type="PROSITE" id="PS00916">
    <property type="entry name" value="PI3_4_KINASE_2"/>
    <property type="match status" value="1"/>
</dbReference>
<dbReference type="EMBL" id="CP056065">
    <property type="protein sequence ID" value="UKJ87954.2"/>
    <property type="molecule type" value="Genomic_DNA"/>
</dbReference>
<dbReference type="Pfam" id="PF00454">
    <property type="entry name" value="PI3_PI4_kinase"/>
    <property type="match status" value="1"/>
</dbReference>
<dbReference type="Gene3D" id="1.10.1070.11">
    <property type="entry name" value="Phosphatidylinositol 3-/4-kinase, catalytic domain"/>
    <property type="match status" value="1"/>
</dbReference>
<dbReference type="InterPro" id="IPR011009">
    <property type="entry name" value="Kinase-like_dom_sf"/>
</dbReference>
<dbReference type="GO" id="GO:0005777">
    <property type="term" value="C:peroxisome"/>
    <property type="evidence" value="ECO:0007669"/>
    <property type="project" value="TreeGrafter"/>
</dbReference>
<dbReference type="Gene3D" id="3.30.1010.10">
    <property type="entry name" value="Phosphatidylinositol 3-kinase Catalytic Subunit, Chain A, domain 4"/>
    <property type="match status" value="1"/>
</dbReference>
<dbReference type="InterPro" id="IPR036940">
    <property type="entry name" value="PI3/4_kinase_cat_sf"/>
</dbReference>
<dbReference type="PANTHER" id="PTHR10048:SF7">
    <property type="entry name" value="PHOSPHATIDYLINOSITOL 3-KINASE CATALYTIC SUBUNIT TYPE 3"/>
    <property type="match status" value="1"/>
</dbReference>
<dbReference type="AlphaFoldDB" id="A0A976QQF7"/>
<evidence type="ECO:0000256" key="2">
    <source>
        <dbReference type="ARBA" id="ARBA00022777"/>
    </source>
</evidence>
<dbReference type="GO" id="GO:0034271">
    <property type="term" value="C:phosphatidylinositol 3-kinase complex, class III, type I"/>
    <property type="evidence" value="ECO:0007669"/>
    <property type="project" value="TreeGrafter"/>
</dbReference>
<dbReference type="SMART" id="SM00146">
    <property type="entry name" value="PI3Kc"/>
    <property type="match status" value="1"/>
</dbReference>
<dbReference type="InterPro" id="IPR018936">
    <property type="entry name" value="PI3/4_kinase_CS"/>
</dbReference>
<keyword evidence="2" id="KW-0418">Kinase</keyword>
<dbReference type="GO" id="GO:0005768">
    <property type="term" value="C:endosome"/>
    <property type="evidence" value="ECO:0007669"/>
    <property type="project" value="TreeGrafter"/>
</dbReference>
<evidence type="ECO:0000256" key="1">
    <source>
        <dbReference type="ARBA" id="ARBA00022679"/>
    </source>
</evidence>
<dbReference type="GO" id="GO:0048015">
    <property type="term" value="P:phosphatidylinositol-mediated signaling"/>
    <property type="evidence" value="ECO:0007669"/>
    <property type="project" value="TreeGrafter"/>
</dbReference>
<dbReference type="Proteomes" id="UP000244803">
    <property type="component" value="Chromosome 1"/>
</dbReference>
<dbReference type="OrthoDB" id="67688at2759"/>
<sequence>MDRYKSRCYFETLRKNILPVKNVKYHEKDKIYLSLGSLVFFKDPFQLKRRKRHIKNTDVAKDDEITLNCSICKNDRKITNVIEIKIRNNKLKEVFYGKYKPSTPTHRSYKNIYSGFVSSRRGVKFKVVRSRLLATKKRQITLKTNDESQQLDKEYISNRRSKLRVPIIVRINNVLVFKIRRLRSGLRNRLDNSTISLSLDLYVNNRHMSTNKKQILVPSNQYNSPRKTNSRIGYNTGCVVLYSKEIYSVSNKDQSCNCYGSSAECCCDVEDRKVCHKHISDIVDLITGLIGSMSSSTSTAGELSDSGTRSIGVTGINGPGYRRYILYRYLQVLFYLLSGEVEICKDTAIPLSMVTFRTVESSSLRDSDSYNYDILCGRLYEILFRYSGLLSVDSRDLLYIEIPSEFKVLQLLYRSSLLSINRNDTGEVQEHEIKICDRWYSYKEINSVVYKYYNQLAKSPNSMCLLLRFTDYSNTSQYELLQSYLEKLDTINGAATSITSSNVILELVSRDFVSLDNRTRRKIISILIKNVNKDLFKRYFRQFLYFLKYDIDDTFFNHILKVVENDVELSLKMYFFLLSFSNTTTATNTTPDITATTVASSEPSSTRSGENIAYLECLSKYVKHLMKVDSRVLSVIRLEHSFLTIFIRIINSLNETRKKYALRNHYLHVLFNQLKPSELSRGHIELSVDRERKLIQLSPHVPLITDVDSVIKAIDYQRSYIYKSSNYPLILQLKTRAGDGDNSTNDDDGSGGTGKDLDQRIMLKMNYARNDELCLEVLSLFKHILKKHQIPVLTYKMISVYKNLGYIQLLPSLNNTTGDGADIKSSTYGKLSIDSSACTTGDSDSDDATNSSFRENFINSFAVISILNYLLEVGDRHYENVMLQRNGVLTNFDFNFILGSDPNILKKPPFRFSKEDLAILEKLDAYNEFVERFTLIFGLLRRKYKSVLNLLYTSGVDIGDVTRVERRFMLDLNNIELSGRLRTLIREAHNSCYPQFIDNWHRFTNLFK</sequence>
<evidence type="ECO:0000313" key="5">
    <source>
        <dbReference type="Proteomes" id="UP000244803"/>
    </source>
</evidence>
<organism evidence="4 5">
    <name type="scientific">Theileria orientalis</name>
    <dbReference type="NCBI Taxonomy" id="68886"/>
    <lineage>
        <taxon>Eukaryota</taxon>
        <taxon>Sar</taxon>
        <taxon>Alveolata</taxon>
        <taxon>Apicomplexa</taxon>
        <taxon>Aconoidasida</taxon>
        <taxon>Piroplasmida</taxon>
        <taxon>Theileriidae</taxon>
        <taxon>Theileria</taxon>
    </lineage>
</organism>
<dbReference type="PANTHER" id="PTHR10048">
    <property type="entry name" value="PHOSPHATIDYLINOSITOL KINASE"/>
    <property type="match status" value="1"/>
</dbReference>
<dbReference type="GO" id="GO:0000407">
    <property type="term" value="C:phagophore assembly site"/>
    <property type="evidence" value="ECO:0007669"/>
    <property type="project" value="TreeGrafter"/>
</dbReference>
<accession>A0A976QQF7</accession>
<reference evidence="4" key="1">
    <citation type="submission" date="2022-07" db="EMBL/GenBank/DDBJ databases">
        <title>Evaluation of T. orientalis genome assembly methods using nanopore sequencing and analysis of variation between genomes.</title>
        <authorList>
            <person name="Yam J."/>
            <person name="Micallef M.L."/>
            <person name="Liu M."/>
            <person name="Djordjevic S.P."/>
            <person name="Bogema D.R."/>
            <person name="Jenkins C."/>
        </authorList>
    </citation>
    <scope>NUCLEOTIDE SEQUENCE</scope>
    <source>
        <strain evidence="4">Fish Creek</strain>
    </source>
</reference>